<keyword evidence="2" id="KW-1185">Reference proteome</keyword>
<reference evidence="1 2" key="1">
    <citation type="journal article" date="2023" name="Science">
        <title>Complex scaffold remodeling in plant triterpene biosynthesis.</title>
        <authorList>
            <person name="De La Pena R."/>
            <person name="Hodgson H."/>
            <person name="Liu J.C."/>
            <person name="Stephenson M.J."/>
            <person name="Martin A.C."/>
            <person name="Owen C."/>
            <person name="Harkess A."/>
            <person name="Leebens-Mack J."/>
            <person name="Jimenez L.E."/>
            <person name="Osbourn A."/>
            <person name="Sattely E.S."/>
        </authorList>
    </citation>
    <scope>NUCLEOTIDE SEQUENCE [LARGE SCALE GENOMIC DNA]</scope>
    <source>
        <strain evidence="2">cv. JPN11</strain>
        <tissue evidence="1">Leaf</tissue>
    </source>
</reference>
<dbReference type="EMBL" id="CM051401">
    <property type="protein sequence ID" value="KAJ4712071.1"/>
    <property type="molecule type" value="Genomic_DNA"/>
</dbReference>
<dbReference type="Proteomes" id="UP001164539">
    <property type="component" value="Chromosome 8"/>
</dbReference>
<protein>
    <submittedName>
        <fullName evidence="1">Mitochondrial carrier protein</fullName>
    </submittedName>
</protein>
<gene>
    <name evidence="1" type="ORF">OWV82_014381</name>
</gene>
<sequence length="691" mass="75768">MTGYKRQARSDQSSIKYRSNPVEGASLEFADFVGKECAPSLSDDGKQIHKKSEIKCPVMMSTTELVTAVGQIWDCANRLSIFHPKANLTDSHSGCKREVLDTLYEENGCTPLSTDRKYFSVDVSSAGQFSPMVQPGLEFLKVTQKMSVFESCSKKYTHSTLWRFLQSGTSLTDDIGGEGLASVGISYDLGSICRWMTETVPAGVRYTGSIPEFEKRAAGEHYIPEDTTGCAGALVSGDTHIPATTKDTDSSSGLIKSKNPSSRVNAELMTNTETTRSLVLDYFLKDVSDMKEDCNVIQQPCSSLYTNYHIDSLVSSAGTYEKCQHLKDDDVLLENKGKRTEKYLVKDEKRREFHSPKDEKPHFAHAKQEHAFAGALAGIFVSLCLHPVDTIKTVIQSCRAEQKSICYIGRSIVSERGLTGLYRGIASNITSSAPISAVYTFTYESVKGALLPHFAKEFHSLAHCMAGGCASVATSFIFTPSERIKQQMQVGSHYHNCWNALVGIIKKGGLPSLYAGWGAVLCRNVPHSIIKFYTYESLKQMMLPSPHPTAQPNTVQTLVCGAVAGSTAALFTTPFDVVKTRLQTQIPGSTSQYNSVYHALQEIGKNEGLKGLYRGLIPRLVMYMSQGALFFASYEYFKRVFSLEVPQLNAQRIPLNQNDDDNAGSSKSPYPSSASAAALSPSQPTLHGLHS</sequence>
<evidence type="ECO:0000313" key="2">
    <source>
        <dbReference type="Proteomes" id="UP001164539"/>
    </source>
</evidence>
<evidence type="ECO:0000313" key="1">
    <source>
        <dbReference type="EMBL" id="KAJ4712071.1"/>
    </source>
</evidence>
<organism evidence="1 2">
    <name type="scientific">Melia azedarach</name>
    <name type="common">Chinaberry tree</name>
    <dbReference type="NCBI Taxonomy" id="155640"/>
    <lineage>
        <taxon>Eukaryota</taxon>
        <taxon>Viridiplantae</taxon>
        <taxon>Streptophyta</taxon>
        <taxon>Embryophyta</taxon>
        <taxon>Tracheophyta</taxon>
        <taxon>Spermatophyta</taxon>
        <taxon>Magnoliopsida</taxon>
        <taxon>eudicotyledons</taxon>
        <taxon>Gunneridae</taxon>
        <taxon>Pentapetalae</taxon>
        <taxon>rosids</taxon>
        <taxon>malvids</taxon>
        <taxon>Sapindales</taxon>
        <taxon>Meliaceae</taxon>
        <taxon>Melia</taxon>
    </lineage>
</organism>
<accession>A0ACC1XKL9</accession>
<comment type="caution">
    <text evidence="1">The sequence shown here is derived from an EMBL/GenBank/DDBJ whole genome shotgun (WGS) entry which is preliminary data.</text>
</comment>
<proteinExistence type="predicted"/>
<name>A0ACC1XKL9_MELAZ</name>